<dbReference type="GeneID" id="20660536"/>
<dbReference type="Gene3D" id="1.10.510.10">
    <property type="entry name" value="Transferase(Phosphotransferase) domain 1"/>
    <property type="match status" value="1"/>
</dbReference>
<dbReference type="PROSITE" id="PS50011">
    <property type="entry name" value="PROTEIN_KINASE_DOM"/>
    <property type="match status" value="1"/>
</dbReference>
<dbReference type="Proteomes" id="UP000002640">
    <property type="component" value="Unassembled WGS sequence"/>
</dbReference>
<feature type="domain" description="Protein kinase" evidence="1">
    <location>
        <begin position="160"/>
        <end position="420"/>
    </location>
</feature>
<dbReference type="InterPro" id="IPR051681">
    <property type="entry name" value="Ser/Thr_Kinases-Pseudokinases"/>
</dbReference>
<dbReference type="GO" id="GO:0004674">
    <property type="term" value="F:protein serine/threonine kinase activity"/>
    <property type="evidence" value="ECO:0007669"/>
    <property type="project" value="TreeGrafter"/>
</dbReference>
<protein>
    <recommendedName>
        <fullName evidence="1">Protein kinase domain-containing protein</fullName>
    </recommendedName>
</protein>
<dbReference type="PANTHER" id="PTHR44329">
    <property type="entry name" value="SERINE/THREONINE-PROTEIN KINASE TNNI3K-RELATED"/>
    <property type="match status" value="1"/>
</dbReference>
<reference evidence="2 3" key="1">
    <citation type="journal article" date="2006" name="Science">
        <title>Phytophthora genome sequences uncover evolutionary origins and mechanisms of pathogenesis.</title>
        <authorList>
            <person name="Tyler B.M."/>
            <person name="Tripathy S."/>
            <person name="Zhang X."/>
            <person name="Dehal P."/>
            <person name="Jiang R.H."/>
            <person name="Aerts A."/>
            <person name="Arredondo F.D."/>
            <person name="Baxter L."/>
            <person name="Bensasson D."/>
            <person name="Beynon J.L."/>
            <person name="Chapman J."/>
            <person name="Damasceno C.M."/>
            <person name="Dorrance A.E."/>
            <person name="Dou D."/>
            <person name="Dickerman A.W."/>
            <person name="Dubchak I.L."/>
            <person name="Garbelotto M."/>
            <person name="Gijzen M."/>
            <person name="Gordon S.G."/>
            <person name="Govers F."/>
            <person name="Grunwald N.J."/>
            <person name="Huang W."/>
            <person name="Ivors K.L."/>
            <person name="Jones R.W."/>
            <person name="Kamoun S."/>
            <person name="Krampis K."/>
            <person name="Lamour K.H."/>
            <person name="Lee M.K."/>
            <person name="McDonald W.H."/>
            <person name="Medina M."/>
            <person name="Meijer H.J."/>
            <person name="Nordberg E.K."/>
            <person name="Maclean D.J."/>
            <person name="Ospina-Giraldo M.D."/>
            <person name="Morris P.F."/>
            <person name="Phuntumart V."/>
            <person name="Putnam N.H."/>
            <person name="Rash S."/>
            <person name="Rose J.K."/>
            <person name="Sakihama Y."/>
            <person name="Salamov A.A."/>
            <person name="Savidor A."/>
            <person name="Scheuring C.F."/>
            <person name="Smith B.M."/>
            <person name="Sobral B.W."/>
            <person name="Terry A."/>
            <person name="Torto-Alalibo T.A."/>
            <person name="Win J."/>
            <person name="Xu Z."/>
            <person name="Zhang H."/>
            <person name="Grigoriev I.V."/>
            <person name="Rokhsar D.S."/>
            <person name="Boore J.L."/>
        </authorList>
    </citation>
    <scope>NUCLEOTIDE SEQUENCE [LARGE SCALE GENOMIC DNA]</scope>
    <source>
        <strain evidence="2 3">P6497</strain>
    </source>
</reference>
<dbReference type="STRING" id="1094619.G5A361"/>
<dbReference type="SUPFAM" id="SSF56112">
    <property type="entry name" value="Protein kinase-like (PK-like)"/>
    <property type="match status" value="1"/>
</dbReference>
<dbReference type="Gene3D" id="3.30.200.20">
    <property type="entry name" value="Phosphorylase Kinase, domain 1"/>
    <property type="match status" value="1"/>
</dbReference>
<proteinExistence type="predicted"/>
<dbReference type="PANTHER" id="PTHR44329:SF214">
    <property type="entry name" value="PROTEIN KINASE DOMAIN-CONTAINING PROTEIN"/>
    <property type="match status" value="1"/>
</dbReference>
<dbReference type="EMBL" id="JH159159">
    <property type="protein sequence ID" value="EGZ10101.1"/>
    <property type="molecule type" value="Genomic_DNA"/>
</dbReference>
<dbReference type="Pfam" id="PF07714">
    <property type="entry name" value="PK_Tyr_Ser-Thr"/>
    <property type="match status" value="1"/>
</dbReference>
<dbReference type="AlphaFoldDB" id="G5A361"/>
<evidence type="ECO:0000259" key="1">
    <source>
        <dbReference type="PROSITE" id="PS50011"/>
    </source>
</evidence>
<dbReference type="InterPro" id="IPR011009">
    <property type="entry name" value="Kinase-like_dom_sf"/>
</dbReference>
<dbReference type="InterPro" id="IPR000719">
    <property type="entry name" value="Prot_kinase_dom"/>
</dbReference>
<dbReference type="InterPro" id="IPR001245">
    <property type="entry name" value="Ser-Thr/Tyr_kinase_cat_dom"/>
</dbReference>
<keyword evidence="3" id="KW-1185">Reference proteome</keyword>
<gene>
    <name evidence="2" type="ORF">PHYSODRAFT_522600</name>
</gene>
<evidence type="ECO:0000313" key="2">
    <source>
        <dbReference type="EMBL" id="EGZ10101.1"/>
    </source>
</evidence>
<evidence type="ECO:0000313" key="3">
    <source>
        <dbReference type="Proteomes" id="UP000002640"/>
    </source>
</evidence>
<dbReference type="InParanoid" id="G5A361"/>
<dbReference type="SMR" id="G5A361"/>
<accession>G5A361</accession>
<organism evidence="2 3">
    <name type="scientific">Phytophthora sojae (strain P6497)</name>
    <name type="common">Soybean stem and root rot agent</name>
    <name type="synonym">Phytophthora megasperma f. sp. glycines</name>
    <dbReference type="NCBI Taxonomy" id="1094619"/>
    <lineage>
        <taxon>Eukaryota</taxon>
        <taxon>Sar</taxon>
        <taxon>Stramenopiles</taxon>
        <taxon>Oomycota</taxon>
        <taxon>Peronosporomycetes</taxon>
        <taxon>Peronosporales</taxon>
        <taxon>Peronosporaceae</taxon>
        <taxon>Phytophthora</taxon>
    </lineage>
</organism>
<sequence length="424" mass="48249">MDRHVYERLASIHAYLQSLSQCRQDLLQVVIALASSCKWSLADRVDSTNLASRTIVSRGIGHRSLAFHHSIDHLLVRFDLPEAASHIHSWKHRWDWDHLTELNDFDTMLQDPEYFAGLRDEEERIEVATLLAFEIDRRRGLSGDAAIPVLPRWHVPWHEIDVRGYISSGSFGSVHCGKWFEADVAVKLLFQADKADFFHEIDVWFSLNHPNVVKLFGACHVGTPFFLCEYAENGTLPQFARDQKWQDWIPGYSLFGRPRNPVWAALYNAAKGLQHLHQRGVIHGDLMGNNILVGADRKAKLTDFGLSVFAQNLNPQAAEPVGAVRWKAPERLGKVDSGPSFKSDIFSFGMFIVELLSGQLPWINIGLDAGVRQEVLRGKLPHRPPQFADDEWNLARRMYCFDPSERIDSFSVVMTLRSYVGRLA</sequence>
<name>G5A361_PHYSP</name>
<dbReference type="RefSeq" id="XP_009534962.1">
    <property type="nucleotide sequence ID" value="XM_009536667.1"/>
</dbReference>
<dbReference type="GO" id="GO:0005524">
    <property type="term" value="F:ATP binding"/>
    <property type="evidence" value="ECO:0007669"/>
    <property type="project" value="InterPro"/>
</dbReference>
<dbReference type="KEGG" id="psoj:PHYSODRAFT_522600"/>